<proteinExistence type="predicted"/>
<evidence type="ECO:0000313" key="2">
    <source>
        <dbReference type="Proteomes" id="UP000240317"/>
    </source>
</evidence>
<sequence>MNDHLFLQLHAPTHEAYEQRIAQHLAEADVRRRLRQPGPRAQLAAALRHLADRIDHCAAALPTPHRPAR</sequence>
<comment type="caution">
    <text evidence="1">The sequence shown here is derived from an EMBL/GenBank/DDBJ whole genome shotgun (WGS) entry which is preliminary data.</text>
</comment>
<dbReference type="AlphaFoldDB" id="A0A2T3W9I3"/>
<dbReference type="Proteomes" id="UP000240317">
    <property type="component" value="Unassembled WGS sequence"/>
</dbReference>
<dbReference type="EMBL" id="PYSV01000005">
    <property type="protein sequence ID" value="PTA68570.1"/>
    <property type="molecule type" value="Genomic_DNA"/>
</dbReference>
<dbReference type="RefSeq" id="WP_107137444.1">
    <property type="nucleotide sequence ID" value="NZ_PYSV01000005.1"/>
</dbReference>
<protein>
    <submittedName>
        <fullName evidence="1">Uncharacterized protein</fullName>
    </submittedName>
</protein>
<gene>
    <name evidence="1" type="ORF">C8263_07185</name>
</gene>
<keyword evidence="2" id="KW-1185">Reference proteome</keyword>
<evidence type="ECO:0000313" key="1">
    <source>
        <dbReference type="EMBL" id="PTA68570.1"/>
    </source>
</evidence>
<name>A0A2T3W9I3_9DEIO</name>
<reference evidence="1 2" key="1">
    <citation type="submission" date="2018-03" db="EMBL/GenBank/DDBJ databases">
        <title>Draft genome of Deinococcus sp. OD32.</title>
        <authorList>
            <person name="Wang X.-P."/>
            <person name="Du Z.-J."/>
        </authorList>
    </citation>
    <scope>NUCLEOTIDE SEQUENCE [LARGE SCALE GENOMIC DNA]</scope>
    <source>
        <strain evidence="1 2">OD32</strain>
    </source>
</reference>
<organism evidence="1 2">
    <name type="scientific">Deinococcus arcticus</name>
    <dbReference type="NCBI Taxonomy" id="2136176"/>
    <lineage>
        <taxon>Bacteria</taxon>
        <taxon>Thermotogati</taxon>
        <taxon>Deinococcota</taxon>
        <taxon>Deinococci</taxon>
        <taxon>Deinococcales</taxon>
        <taxon>Deinococcaceae</taxon>
        <taxon>Deinococcus</taxon>
    </lineage>
</organism>
<accession>A0A2T3W9I3</accession>